<dbReference type="Pfam" id="PF00149">
    <property type="entry name" value="Metallophos"/>
    <property type="match status" value="1"/>
</dbReference>
<reference evidence="2" key="1">
    <citation type="submission" date="2024-06" db="EMBL/GenBank/DDBJ databases">
        <title>Mesorhizobium karijinii sp. nov., a symbiont of the iconic Swainsona formosa from arid Australia.</title>
        <authorList>
            <person name="Hill Y.J."/>
            <person name="Watkin E.L.J."/>
            <person name="O'Hara G.W."/>
            <person name="Terpolilli J."/>
            <person name="Tye M.L."/>
            <person name="Kohlmeier M.G."/>
        </authorList>
    </citation>
    <scope>NUCLEOTIDE SEQUENCE</scope>
    <source>
        <strain evidence="2">WSM2240</strain>
    </source>
</reference>
<dbReference type="Gene3D" id="3.60.21.10">
    <property type="match status" value="1"/>
</dbReference>
<protein>
    <submittedName>
        <fullName evidence="2">Metallophosphoesterase</fullName>
    </submittedName>
</protein>
<proteinExistence type="predicted"/>
<evidence type="ECO:0000313" key="2">
    <source>
        <dbReference type="EMBL" id="XCG46667.1"/>
    </source>
</evidence>
<gene>
    <name evidence="2" type="ORF">ABVK50_15210</name>
</gene>
<dbReference type="EMBL" id="CP159253">
    <property type="protein sequence ID" value="XCG46667.1"/>
    <property type="molecule type" value="Genomic_DNA"/>
</dbReference>
<dbReference type="CDD" id="cd00838">
    <property type="entry name" value="MPP_superfamily"/>
    <property type="match status" value="1"/>
</dbReference>
<evidence type="ECO:0000259" key="1">
    <source>
        <dbReference type="Pfam" id="PF00149"/>
    </source>
</evidence>
<accession>A0AAU8CK07</accession>
<name>A0AAU8CK07_9HYPH</name>
<dbReference type="SUPFAM" id="SSF56300">
    <property type="entry name" value="Metallo-dependent phosphatases"/>
    <property type="match status" value="1"/>
</dbReference>
<sequence>MDRITEIEIGTARVGILGDPHLGRAFVRGVSLEKRGLREKMVMDDFQARLAGSGVYDVFVCMGDLFDKWAVPFGIIWKAAFTYLTTARDNPDTTYVVIAGNHDISRDLEKKGALDLFELIVSSQENIYVVRHNDPVLRKDIDGNMVGFFPFHPSKPADELVTFDLDIAFGHWDTIFGHDNMVPTEKLAMMGCKTAYTGHVHLPDSFKRDGVEVIQVGSMQPYAHGEDNGEMYFTLHLNELMGKDLRFRCVRVLLAPGEILDQDVDCLQLTVKREGTSDEETEEVSMGDFDLMALFAQAFNEAGVPDEVRQKITDRFEEARVAE</sequence>
<dbReference type="InterPro" id="IPR004843">
    <property type="entry name" value="Calcineurin-like_PHP"/>
</dbReference>
<dbReference type="GO" id="GO:0016787">
    <property type="term" value="F:hydrolase activity"/>
    <property type="evidence" value="ECO:0007669"/>
    <property type="project" value="InterPro"/>
</dbReference>
<dbReference type="InterPro" id="IPR029052">
    <property type="entry name" value="Metallo-depent_PP-like"/>
</dbReference>
<organism evidence="2">
    <name type="scientific">Mesorhizobium sp. WSM2240</name>
    <dbReference type="NCBI Taxonomy" id="3228851"/>
    <lineage>
        <taxon>Bacteria</taxon>
        <taxon>Pseudomonadati</taxon>
        <taxon>Pseudomonadota</taxon>
        <taxon>Alphaproteobacteria</taxon>
        <taxon>Hyphomicrobiales</taxon>
        <taxon>Phyllobacteriaceae</taxon>
        <taxon>Mesorhizobium</taxon>
    </lineage>
</organism>
<dbReference type="AlphaFoldDB" id="A0AAU8CK07"/>
<dbReference type="RefSeq" id="WP_353640765.1">
    <property type="nucleotide sequence ID" value="NZ_CP159253.1"/>
</dbReference>
<feature type="domain" description="Calcineurin-like phosphoesterase" evidence="1">
    <location>
        <begin position="13"/>
        <end position="201"/>
    </location>
</feature>